<feature type="compositionally biased region" description="Acidic residues" evidence="1">
    <location>
        <begin position="109"/>
        <end position="131"/>
    </location>
</feature>
<accession>A0A9D2T1V5</accession>
<protein>
    <recommendedName>
        <fullName evidence="5">Ig-like domain-containing protein</fullName>
    </recommendedName>
</protein>
<gene>
    <name evidence="3" type="ORF">H9756_02250</name>
</gene>
<evidence type="ECO:0000313" key="3">
    <source>
        <dbReference type="EMBL" id="HJC42494.1"/>
    </source>
</evidence>
<proteinExistence type="predicted"/>
<feature type="compositionally biased region" description="Basic and acidic residues" evidence="1">
    <location>
        <begin position="94"/>
        <end position="108"/>
    </location>
</feature>
<name>A0A9D2T1V5_9FIRM</name>
<evidence type="ECO:0000313" key="4">
    <source>
        <dbReference type="Proteomes" id="UP000823895"/>
    </source>
</evidence>
<organism evidence="3 4">
    <name type="scientific">Candidatus Mediterraneibacter gallistercoris</name>
    <dbReference type="NCBI Taxonomy" id="2838671"/>
    <lineage>
        <taxon>Bacteria</taxon>
        <taxon>Bacillati</taxon>
        <taxon>Bacillota</taxon>
        <taxon>Clostridia</taxon>
        <taxon>Lachnospirales</taxon>
        <taxon>Lachnospiraceae</taxon>
        <taxon>Mediterraneibacter</taxon>
    </lineage>
</organism>
<evidence type="ECO:0000256" key="2">
    <source>
        <dbReference type="SAM" id="Phobius"/>
    </source>
</evidence>
<dbReference type="EMBL" id="DWWI01000052">
    <property type="protein sequence ID" value="HJC42494.1"/>
    <property type="molecule type" value="Genomic_DNA"/>
</dbReference>
<feature type="transmembrane region" description="Helical" evidence="2">
    <location>
        <begin position="21"/>
        <end position="41"/>
    </location>
</feature>
<dbReference type="Proteomes" id="UP000823895">
    <property type="component" value="Unassembled WGS sequence"/>
</dbReference>
<keyword evidence="2" id="KW-0472">Membrane</keyword>
<reference evidence="3" key="2">
    <citation type="submission" date="2021-04" db="EMBL/GenBank/DDBJ databases">
        <authorList>
            <person name="Gilroy R."/>
        </authorList>
    </citation>
    <scope>NUCLEOTIDE SEQUENCE</scope>
    <source>
        <strain evidence="3">CHK165-2605</strain>
    </source>
</reference>
<feature type="compositionally biased region" description="Acidic residues" evidence="1">
    <location>
        <begin position="140"/>
        <end position="176"/>
    </location>
</feature>
<evidence type="ECO:0000256" key="1">
    <source>
        <dbReference type="SAM" id="MobiDB-lite"/>
    </source>
</evidence>
<feature type="region of interest" description="Disordered" evidence="1">
    <location>
        <begin position="92"/>
        <end position="184"/>
    </location>
</feature>
<feature type="transmembrane region" description="Helical" evidence="2">
    <location>
        <begin position="724"/>
        <end position="746"/>
    </location>
</feature>
<dbReference type="AlphaFoldDB" id="A0A9D2T1V5"/>
<sequence length="753" mass="83467">MKNRRRNRRKNRRNRTAYSGSFPAAGTVVLFGVLGSCWLLGKSVLAEEAEQYEPPRLVISELESGTSWYQDPPEVKIIHMDPDTVTRYLIRTPSGKETEGELQIKSEETEAPDETEMPEEPAESEGEEAPEGSEMAGETEMSEEPAEPEGEEAPEEPETTGEEEPPEEPETSEEAGIDNTQVEPVTEVLSREIWEEGENYLLVWMEKIEDGTEVYREEQKIRLDESMPGKVSFTCRDPAGGYFSSPTKIEVRVSDKFSGVREIICTAGNRRKRIEGGHGTFEIPLGFAGKITAHAVDNSGREGPGSESSWICCEDEAPLINMYSGQEEGVWNDGAVTVRLEVCEPGEKYGFSSGLKSVTYYVNGQAEGRKEYPDGSTVCSDSLSFPVDETSQNGEEIQIMAHALDRAGNTSVRMGKVFIDTKAPVISIKGIRDAAITGEDTVIEVSVSEENILSEGKVRIFRTTPGEEKKEVTDMTLEPRDRSGQVFKKEMHLQESGIYECIVTAADAAGHEAAENITFTIDHDSPVIKYVEQMNGANIRFFQWNYGREEMIQDLTEYSYVMYLNGNPYFSGDLVTEEGEKLLEVRAEDTAGNVSFAEAAFTVDHTPPVIHWGGSENGGKYDGSAILSLWVDGTGERIRELHINRERQKISADSRVFQYEITESGQYTVDVKADDLAGNETVEQISFEVREQSGFAGSVIEPVRRIFSGNREKREVQEENVYDGGALAVLAAIGAAVVVCAFYTFYKRQKGAA</sequence>
<comment type="caution">
    <text evidence="3">The sequence shown here is derived from an EMBL/GenBank/DDBJ whole genome shotgun (WGS) entry which is preliminary data.</text>
</comment>
<keyword evidence="2" id="KW-1133">Transmembrane helix</keyword>
<reference evidence="3" key="1">
    <citation type="journal article" date="2021" name="PeerJ">
        <title>Extensive microbial diversity within the chicken gut microbiome revealed by metagenomics and culture.</title>
        <authorList>
            <person name="Gilroy R."/>
            <person name="Ravi A."/>
            <person name="Getino M."/>
            <person name="Pursley I."/>
            <person name="Horton D.L."/>
            <person name="Alikhan N.F."/>
            <person name="Baker D."/>
            <person name="Gharbi K."/>
            <person name="Hall N."/>
            <person name="Watson M."/>
            <person name="Adriaenssens E.M."/>
            <person name="Foster-Nyarko E."/>
            <person name="Jarju S."/>
            <person name="Secka A."/>
            <person name="Antonio M."/>
            <person name="Oren A."/>
            <person name="Chaudhuri R.R."/>
            <person name="La Ragione R."/>
            <person name="Hildebrand F."/>
            <person name="Pallen M.J."/>
        </authorList>
    </citation>
    <scope>NUCLEOTIDE SEQUENCE</scope>
    <source>
        <strain evidence="3">CHK165-2605</strain>
    </source>
</reference>
<keyword evidence="2" id="KW-0812">Transmembrane</keyword>
<evidence type="ECO:0008006" key="5">
    <source>
        <dbReference type="Google" id="ProtNLM"/>
    </source>
</evidence>